<dbReference type="GO" id="GO:0055085">
    <property type="term" value="P:transmembrane transport"/>
    <property type="evidence" value="ECO:0007669"/>
    <property type="project" value="InterPro"/>
</dbReference>
<name>H9UKS8_SPIAZ</name>
<keyword evidence="6 7" id="KW-0472">Membrane</keyword>
<feature type="transmembrane region" description="Helical" evidence="7">
    <location>
        <begin position="173"/>
        <end position="191"/>
    </location>
</feature>
<feature type="domain" description="ABC transmembrane type-1" evidence="8">
    <location>
        <begin position="95"/>
        <end position="296"/>
    </location>
</feature>
<accession>H9UKS8</accession>
<dbReference type="InterPro" id="IPR035906">
    <property type="entry name" value="MetI-like_sf"/>
</dbReference>
<feature type="transmembrane region" description="Helical" evidence="7">
    <location>
        <begin position="131"/>
        <end position="153"/>
    </location>
</feature>
<feature type="transmembrane region" description="Helical" evidence="7">
    <location>
        <begin position="227"/>
        <end position="258"/>
    </location>
</feature>
<evidence type="ECO:0000256" key="3">
    <source>
        <dbReference type="ARBA" id="ARBA00022475"/>
    </source>
</evidence>
<dbReference type="EMBL" id="CP003282">
    <property type="protein sequence ID" value="AFG38121.1"/>
    <property type="molecule type" value="Genomic_DNA"/>
</dbReference>
<keyword evidence="10" id="KW-1185">Reference proteome</keyword>
<comment type="similarity">
    <text evidence="7">Belongs to the binding-protein-dependent transport system permease family.</text>
</comment>
<dbReference type="PANTHER" id="PTHR43163">
    <property type="entry name" value="DIPEPTIDE TRANSPORT SYSTEM PERMEASE PROTEIN DPPB-RELATED"/>
    <property type="match status" value="1"/>
</dbReference>
<dbReference type="Pfam" id="PF19300">
    <property type="entry name" value="BPD_transp_1_N"/>
    <property type="match status" value="1"/>
</dbReference>
<evidence type="ECO:0000256" key="1">
    <source>
        <dbReference type="ARBA" id="ARBA00004651"/>
    </source>
</evidence>
<dbReference type="PROSITE" id="PS50928">
    <property type="entry name" value="ABC_TM1"/>
    <property type="match status" value="1"/>
</dbReference>
<keyword evidence="3" id="KW-1003">Cell membrane</keyword>
<dbReference type="HOGENOM" id="CLU_036879_0_1_12"/>
<sequence>MYQYIARRLLLTIPVVIGVSIIVFALIRMIPGDPARAIAGVQATPEYIEQIRTRHRLDEPLHIQYGYFAWNAMRGDLGRSTFSRRPVAVEIGERFPRTMLLASLSLIVATLVGVSAGIVSATRRNSLFDNLSMILALVGVAAPVFWLALMFQLLFSVQLGMLPATGIGTWRHVVLPSITLGLASAALMARITRSSMLDVLRQEFITTARAKGLGERIVIYKHALKNALIPVVTVLGLQFGLLLGGAVLTETVFAWPGIGRLLVDAILRRDYPVVQGTILFLALLFVLINLVVDIIYAYLDPRIHYHGGGE</sequence>
<evidence type="ECO:0000313" key="9">
    <source>
        <dbReference type="EMBL" id="AFG38121.1"/>
    </source>
</evidence>
<comment type="subcellular location">
    <subcellularLocation>
        <location evidence="1 7">Cell membrane</location>
        <topology evidence="1 7">Multi-pass membrane protein</topology>
    </subcellularLocation>
</comment>
<dbReference type="SUPFAM" id="SSF161098">
    <property type="entry name" value="MetI-like"/>
    <property type="match status" value="1"/>
</dbReference>
<dbReference type="InterPro" id="IPR045621">
    <property type="entry name" value="BPD_transp_1_N"/>
</dbReference>
<reference evidence="10" key="1">
    <citation type="journal article" date="2013" name="Stand. Genomic Sci.">
        <title>Complete genome sequence of the halophilic bacterium Spirochaeta africana type strain (Z-7692(T)) from the alkaline Lake Magadi in the East African Rift.</title>
        <authorList>
            <person name="Liolos K."/>
            <person name="Abt B."/>
            <person name="Scheuner C."/>
            <person name="Teshima H."/>
            <person name="Held B."/>
            <person name="Lapidus A."/>
            <person name="Nolan M."/>
            <person name="Lucas S."/>
            <person name="Deshpande S."/>
            <person name="Cheng J.F."/>
            <person name="Tapia R."/>
            <person name="Goodwin L.A."/>
            <person name="Pitluck S."/>
            <person name="Pagani I."/>
            <person name="Ivanova N."/>
            <person name="Mavromatis K."/>
            <person name="Mikhailova N."/>
            <person name="Huntemann M."/>
            <person name="Pati A."/>
            <person name="Chen A."/>
            <person name="Palaniappan K."/>
            <person name="Land M."/>
            <person name="Rohde M."/>
            <person name="Tindall B.J."/>
            <person name="Detter J.C."/>
            <person name="Goker M."/>
            <person name="Bristow J."/>
            <person name="Eisen J.A."/>
            <person name="Markowitz V."/>
            <person name="Hugenholtz P."/>
            <person name="Woyke T."/>
            <person name="Klenk H.P."/>
            <person name="Kyrpides N.C."/>
        </authorList>
    </citation>
    <scope>NUCLEOTIDE SEQUENCE</scope>
    <source>
        <strain evidence="10">ATCC 700263 / DSM 8902 / Z-7692</strain>
    </source>
</reference>
<dbReference type="KEGG" id="sfc:Spiaf_2073"/>
<dbReference type="Gene3D" id="1.10.3720.10">
    <property type="entry name" value="MetI-like"/>
    <property type="match status" value="1"/>
</dbReference>
<dbReference type="Proteomes" id="UP000007383">
    <property type="component" value="Chromosome"/>
</dbReference>
<evidence type="ECO:0000256" key="5">
    <source>
        <dbReference type="ARBA" id="ARBA00022989"/>
    </source>
</evidence>
<feature type="transmembrane region" description="Helical" evidence="7">
    <location>
        <begin position="9"/>
        <end position="30"/>
    </location>
</feature>
<dbReference type="PATRIC" id="fig|889378.3.peg.2060"/>
<keyword evidence="4 7" id="KW-0812">Transmembrane</keyword>
<dbReference type="eggNOG" id="COG0601">
    <property type="taxonomic scope" value="Bacteria"/>
</dbReference>
<keyword evidence="5 7" id="KW-1133">Transmembrane helix</keyword>
<dbReference type="GO" id="GO:0005886">
    <property type="term" value="C:plasma membrane"/>
    <property type="evidence" value="ECO:0007669"/>
    <property type="project" value="UniProtKB-SubCell"/>
</dbReference>
<feature type="transmembrane region" description="Helical" evidence="7">
    <location>
        <begin position="99"/>
        <end position="119"/>
    </location>
</feature>
<gene>
    <name evidence="9" type="ordered locus">Spiaf_2073</name>
</gene>
<dbReference type="AlphaFoldDB" id="H9UKS8"/>
<evidence type="ECO:0000313" key="10">
    <source>
        <dbReference type="Proteomes" id="UP000007383"/>
    </source>
</evidence>
<dbReference type="PANTHER" id="PTHR43163:SF6">
    <property type="entry name" value="DIPEPTIDE TRANSPORT SYSTEM PERMEASE PROTEIN DPPB-RELATED"/>
    <property type="match status" value="1"/>
</dbReference>
<evidence type="ECO:0000256" key="6">
    <source>
        <dbReference type="ARBA" id="ARBA00023136"/>
    </source>
</evidence>
<dbReference type="OrthoDB" id="9806409at2"/>
<dbReference type="CDD" id="cd06261">
    <property type="entry name" value="TM_PBP2"/>
    <property type="match status" value="1"/>
</dbReference>
<feature type="transmembrane region" description="Helical" evidence="7">
    <location>
        <begin position="278"/>
        <end position="299"/>
    </location>
</feature>
<dbReference type="Pfam" id="PF00528">
    <property type="entry name" value="BPD_transp_1"/>
    <property type="match status" value="1"/>
</dbReference>
<protein>
    <submittedName>
        <fullName evidence="9">ABC-type dipeptide/oligopeptide/nickel transport system, permease component</fullName>
    </submittedName>
</protein>
<dbReference type="RefSeq" id="WP_014456104.1">
    <property type="nucleotide sequence ID" value="NC_017098.1"/>
</dbReference>
<keyword evidence="2 7" id="KW-0813">Transport</keyword>
<dbReference type="STRING" id="889378.Spiaf_2073"/>
<evidence type="ECO:0000259" key="8">
    <source>
        <dbReference type="PROSITE" id="PS50928"/>
    </source>
</evidence>
<evidence type="ECO:0000256" key="2">
    <source>
        <dbReference type="ARBA" id="ARBA00022448"/>
    </source>
</evidence>
<evidence type="ECO:0000256" key="7">
    <source>
        <dbReference type="RuleBase" id="RU363032"/>
    </source>
</evidence>
<proteinExistence type="inferred from homology"/>
<organism evidence="9 10">
    <name type="scientific">Spirochaeta africana (strain ATCC 700263 / DSM 8902 / Z-7692)</name>
    <dbReference type="NCBI Taxonomy" id="889378"/>
    <lineage>
        <taxon>Bacteria</taxon>
        <taxon>Pseudomonadati</taxon>
        <taxon>Spirochaetota</taxon>
        <taxon>Spirochaetia</taxon>
        <taxon>Spirochaetales</taxon>
        <taxon>Spirochaetaceae</taxon>
        <taxon>Spirochaeta</taxon>
    </lineage>
</organism>
<dbReference type="InterPro" id="IPR000515">
    <property type="entry name" value="MetI-like"/>
</dbReference>
<evidence type="ECO:0000256" key="4">
    <source>
        <dbReference type="ARBA" id="ARBA00022692"/>
    </source>
</evidence>